<dbReference type="Gene3D" id="3.10.28.20">
    <property type="entry name" value="Acetamidase/Formamidase-like domains"/>
    <property type="match status" value="1"/>
</dbReference>
<evidence type="ECO:0000313" key="2">
    <source>
        <dbReference type="Proteomes" id="UP001651880"/>
    </source>
</evidence>
<name>A0ABT1NHB2_9FIRM</name>
<accession>A0ABT1NHB2</accession>
<dbReference type="Proteomes" id="UP001651880">
    <property type="component" value="Unassembled WGS sequence"/>
</dbReference>
<organism evidence="1 2">
    <name type="scientific">Lutispora saccharofermentans</name>
    <dbReference type="NCBI Taxonomy" id="3024236"/>
    <lineage>
        <taxon>Bacteria</taxon>
        <taxon>Bacillati</taxon>
        <taxon>Bacillota</taxon>
        <taxon>Clostridia</taxon>
        <taxon>Lutisporales</taxon>
        <taxon>Lutisporaceae</taxon>
        <taxon>Lutispora</taxon>
    </lineage>
</organism>
<sequence>MTNLIKSDRLIYSMSSENKPALEVDPGSTVVFETCDCFQNQISSSEQPIEKLDWEKINPATGPLYVKGAEKGDTLRIEILKIDINDYGVMAAIPGGGIFGGNIGESSIKILPIIEGKAIFNDSIYIPCKPMIGVIGVVPDGDAIPNGEPGSHGGNMDNSKIAEGAVLYLPVFHAGALLAMGDLHAAMGDGEVMVTGIEIAGKVKVKIDLLKNHEIRNPILEYEDKVYTIASHEDLLQAVKISAEDMLYRVIRKLHMDINEAGMLLSAIGNTEICQVVDPKMTARFSMPKWVFK</sequence>
<comment type="caution">
    <text evidence="1">The sequence shown here is derived from an EMBL/GenBank/DDBJ whole genome shotgun (WGS) entry which is preliminary data.</text>
</comment>
<evidence type="ECO:0000313" key="1">
    <source>
        <dbReference type="EMBL" id="MCQ1530663.1"/>
    </source>
</evidence>
<dbReference type="RefSeq" id="WP_255228185.1">
    <property type="nucleotide sequence ID" value="NZ_JAJEKE010000013.1"/>
</dbReference>
<reference evidence="1 2" key="1">
    <citation type="submission" date="2021-10" db="EMBL/GenBank/DDBJ databases">
        <title>Lutispora strain m25 sp. nov., a thermophilic, non-spore-forming bacterium isolated from a lab-scale methanogenic bioreactor digesting anaerobic sludge.</title>
        <authorList>
            <person name="El Houari A."/>
            <person name="Mcdonald J."/>
        </authorList>
    </citation>
    <scope>NUCLEOTIDE SEQUENCE [LARGE SCALE GENOMIC DNA]</scope>
    <source>
        <strain evidence="2">m25</strain>
    </source>
</reference>
<protein>
    <submittedName>
        <fullName evidence="1">Acetamidase/formamidase family protein</fullName>
    </submittedName>
</protein>
<dbReference type="PANTHER" id="PTHR31891">
    <property type="entry name" value="FORMAMIDASE C869.04-RELATED"/>
    <property type="match status" value="1"/>
</dbReference>
<dbReference type="PANTHER" id="PTHR31891:SF1">
    <property type="entry name" value="FORMAMIDASE C869.04-RELATED"/>
    <property type="match status" value="1"/>
</dbReference>
<dbReference type="EMBL" id="JAJEKE010000013">
    <property type="protein sequence ID" value="MCQ1530663.1"/>
    <property type="molecule type" value="Genomic_DNA"/>
</dbReference>
<dbReference type="Pfam" id="PF03069">
    <property type="entry name" value="FmdA_AmdA"/>
    <property type="match status" value="2"/>
</dbReference>
<dbReference type="Gene3D" id="2.40.10.120">
    <property type="match status" value="1"/>
</dbReference>
<dbReference type="InterPro" id="IPR004304">
    <property type="entry name" value="FmdA_AmdA"/>
</dbReference>
<proteinExistence type="predicted"/>
<dbReference type="SUPFAM" id="SSF141130">
    <property type="entry name" value="Acetamidase/Formamidase-like"/>
    <property type="match status" value="1"/>
</dbReference>
<gene>
    <name evidence="1" type="ORF">LJD61_14060</name>
</gene>
<keyword evidence="2" id="KW-1185">Reference proteome</keyword>
<dbReference type="Gene3D" id="2.60.120.580">
    <property type="entry name" value="Acetamidase/Formamidase-like domains"/>
    <property type="match status" value="1"/>
</dbReference>